<feature type="transmembrane region" description="Helical" evidence="6">
    <location>
        <begin position="101"/>
        <end position="122"/>
    </location>
</feature>
<organism evidence="8 9">
    <name type="scientific">Zostera marina</name>
    <name type="common">Eelgrass</name>
    <dbReference type="NCBI Taxonomy" id="29655"/>
    <lineage>
        <taxon>Eukaryota</taxon>
        <taxon>Viridiplantae</taxon>
        <taxon>Streptophyta</taxon>
        <taxon>Embryophyta</taxon>
        <taxon>Tracheophyta</taxon>
        <taxon>Spermatophyta</taxon>
        <taxon>Magnoliopsida</taxon>
        <taxon>Liliopsida</taxon>
        <taxon>Zosteraceae</taxon>
        <taxon>Zostera</taxon>
    </lineage>
</organism>
<keyword evidence="9" id="KW-1185">Reference proteome</keyword>
<dbReference type="GO" id="GO:0050291">
    <property type="term" value="F:sphingosine N-acyltransferase activity"/>
    <property type="evidence" value="ECO:0000318"/>
    <property type="project" value="GO_Central"/>
</dbReference>
<protein>
    <submittedName>
        <fullName evidence="8">LAG1 longevity assurance-like protein</fullName>
    </submittedName>
</protein>
<dbReference type="SMART" id="SM00724">
    <property type="entry name" value="TLC"/>
    <property type="match status" value="1"/>
</dbReference>
<evidence type="ECO:0000313" key="8">
    <source>
        <dbReference type="EMBL" id="KMZ74094.1"/>
    </source>
</evidence>
<name>A0A0K9PYT0_ZOSMR</name>
<dbReference type="EMBL" id="LFYR01000429">
    <property type="protein sequence ID" value="KMZ74094.1"/>
    <property type="molecule type" value="Genomic_DNA"/>
</dbReference>
<dbReference type="InterPro" id="IPR006634">
    <property type="entry name" value="TLC-dom"/>
</dbReference>
<evidence type="ECO:0000256" key="2">
    <source>
        <dbReference type="ARBA" id="ARBA00022692"/>
    </source>
</evidence>
<proteinExistence type="predicted"/>
<dbReference type="InterPro" id="IPR016439">
    <property type="entry name" value="Lag1/Lac1-like"/>
</dbReference>
<dbReference type="Proteomes" id="UP000036987">
    <property type="component" value="Unassembled WGS sequence"/>
</dbReference>
<evidence type="ECO:0000256" key="4">
    <source>
        <dbReference type="ARBA" id="ARBA00023136"/>
    </source>
</evidence>
<feature type="transmembrane region" description="Helical" evidence="6">
    <location>
        <begin position="179"/>
        <end position="202"/>
    </location>
</feature>
<feature type="transmembrane region" description="Helical" evidence="6">
    <location>
        <begin position="6"/>
        <end position="27"/>
    </location>
</feature>
<evidence type="ECO:0000256" key="5">
    <source>
        <dbReference type="PROSITE-ProRule" id="PRU00205"/>
    </source>
</evidence>
<gene>
    <name evidence="8" type="ORF">ZOSMA_135G00230</name>
</gene>
<dbReference type="GO" id="GO:0046513">
    <property type="term" value="P:ceramide biosynthetic process"/>
    <property type="evidence" value="ECO:0000318"/>
    <property type="project" value="GO_Central"/>
</dbReference>
<keyword evidence="2 5" id="KW-0812">Transmembrane</keyword>
<dbReference type="PIRSF" id="PIRSF005225">
    <property type="entry name" value="LAG1_LAC1"/>
    <property type="match status" value="1"/>
</dbReference>
<dbReference type="AlphaFoldDB" id="A0A0K9PYT0"/>
<dbReference type="GO" id="GO:0005789">
    <property type="term" value="C:endoplasmic reticulum membrane"/>
    <property type="evidence" value="ECO:0007669"/>
    <property type="project" value="UniProtKB-SubCell"/>
</dbReference>
<evidence type="ECO:0000256" key="1">
    <source>
        <dbReference type="ARBA" id="ARBA00004477"/>
    </source>
</evidence>
<comment type="caution">
    <text evidence="8">The sequence shown here is derived from an EMBL/GenBank/DDBJ whole genome shotgun (WGS) entry which is preliminary data.</text>
</comment>
<reference evidence="9" key="1">
    <citation type="journal article" date="2016" name="Nature">
        <title>The genome of the seagrass Zostera marina reveals angiosperm adaptation to the sea.</title>
        <authorList>
            <person name="Olsen J.L."/>
            <person name="Rouze P."/>
            <person name="Verhelst B."/>
            <person name="Lin Y.-C."/>
            <person name="Bayer T."/>
            <person name="Collen J."/>
            <person name="Dattolo E."/>
            <person name="De Paoli E."/>
            <person name="Dittami S."/>
            <person name="Maumus F."/>
            <person name="Michel G."/>
            <person name="Kersting A."/>
            <person name="Lauritano C."/>
            <person name="Lohaus R."/>
            <person name="Toepel M."/>
            <person name="Tonon T."/>
            <person name="Vanneste K."/>
            <person name="Amirebrahimi M."/>
            <person name="Brakel J."/>
            <person name="Bostroem C."/>
            <person name="Chovatia M."/>
            <person name="Grimwood J."/>
            <person name="Jenkins J.W."/>
            <person name="Jueterbock A."/>
            <person name="Mraz A."/>
            <person name="Stam W.T."/>
            <person name="Tice H."/>
            <person name="Bornberg-Bauer E."/>
            <person name="Green P.J."/>
            <person name="Pearson G.A."/>
            <person name="Procaccini G."/>
            <person name="Duarte C.M."/>
            <person name="Schmutz J."/>
            <person name="Reusch T.B.H."/>
            <person name="Van de Peer Y."/>
        </authorList>
    </citation>
    <scope>NUCLEOTIDE SEQUENCE [LARGE SCALE GENOMIC DNA]</scope>
    <source>
        <strain evidence="9">cv. Finnish</strain>
    </source>
</reference>
<feature type="domain" description="TLC" evidence="7">
    <location>
        <begin position="53"/>
        <end position="256"/>
    </location>
</feature>
<dbReference type="PANTHER" id="PTHR12560">
    <property type="entry name" value="LONGEVITY ASSURANCE FACTOR 1 LAG1"/>
    <property type="match status" value="1"/>
</dbReference>
<comment type="subcellular location">
    <subcellularLocation>
        <location evidence="1">Endoplasmic reticulum membrane</location>
        <topology evidence="1">Multi-pass membrane protein</topology>
    </subcellularLocation>
</comment>
<dbReference type="PROSITE" id="PS50922">
    <property type="entry name" value="TLC"/>
    <property type="match status" value="1"/>
</dbReference>
<evidence type="ECO:0000256" key="6">
    <source>
        <dbReference type="SAM" id="Phobius"/>
    </source>
</evidence>
<dbReference type="OrthoDB" id="537032at2759"/>
<evidence type="ECO:0000256" key="3">
    <source>
        <dbReference type="ARBA" id="ARBA00022989"/>
    </source>
</evidence>
<accession>A0A0K9PYT0</accession>
<dbReference type="GO" id="GO:0005783">
    <property type="term" value="C:endoplasmic reticulum"/>
    <property type="evidence" value="ECO:0000318"/>
    <property type="project" value="GO_Central"/>
</dbReference>
<dbReference type="OMA" id="IICNESW"/>
<feature type="transmembrane region" description="Helical" evidence="6">
    <location>
        <begin position="134"/>
        <end position="159"/>
    </location>
</feature>
<evidence type="ECO:0000259" key="7">
    <source>
        <dbReference type="PROSITE" id="PS50922"/>
    </source>
</evidence>
<dbReference type="PANTHER" id="PTHR12560:SF0">
    <property type="entry name" value="LD18904P"/>
    <property type="match status" value="1"/>
</dbReference>
<sequence length="290" mass="34342">MVIDFVMAVCVAVGIGCFRFLLNAMFFKNFAIRILYNGNRPLKIDEARQVKIEKMSESMWKFSYFLIGVIWSVSIICNESWSRDIHDYFRGWPDHPLKVSMKLFYIWQCGIYIYSIVAILTWETRRKDFPIMLSHHIITIILIVYSYLVRIGCIIIALHDTCDIFLEVAKVLKYIQAEMGASIFFGIFAISWFLLRLVYFPFWVIRSSSYLSIEFISASENFIIMYYVFNSMLISLLFFHVYWWKLICSMILTQIKNRANVGEDVRSGHTFRLGFVGLCGSWYESWYRHK</sequence>
<feature type="transmembrane region" description="Helical" evidence="6">
    <location>
        <begin position="62"/>
        <end position="81"/>
    </location>
</feature>
<dbReference type="Pfam" id="PF03798">
    <property type="entry name" value="TRAM_LAG1_CLN8"/>
    <property type="match status" value="1"/>
</dbReference>
<feature type="transmembrane region" description="Helical" evidence="6">
    <location>
        <begin position="223"/>
        <end position="244"/>
    </location>
</feature>
<keyword evidence="4 5" id="KW-0472">Membrane</keyword>
<dbReference type="STRING" id="29655.A0A0K9PYT0"/>
<evidence type="ECO:0000313" key="9">
    <source>
        <dbReference type="Proteomes" id="UP000036987"/>
    </source>
</evidence>
<keyword evidence="3 6" id="KW-1133">Transmembrane helix</keyword>